<dbReference type="SUPFAM" id="SSF53756">
    <property type="entry name" value="UDP-Glycosyltransferase/glycogen phosphorylase"/>
    <property type="match status" value="1"/>
</dbReference>
<name>A0A0G1X113_9BACT</name>
<evidence type="ECO:0000313" key="3">
    <source>
        <dbReference type="EMBL" id="KKW24580.1"/>
    </source>
</evidence>
<feature type="domain" description="Glycosyl transferase family 1" evidence="1">
    <location>
        <begin position="183"/>
        <end position="342"/>
    </location>
</feature>
<protein>
    <submittedName>
        <fullName evidence="3">Glycosyl transferase group 1</fullName>
    </submittedName>
</protein>
<dbReference type="EMBL" id="LCQW01000006">
    <property type="protein sequence ID" value="KKW24580.1"/>
    <property type="molecule type" value="Genomic_DNA"/>
</dbReference>
<evidence type="ECO:0000259" key="1">
    <source>
        <dbReference type="Pfam" id="PF00534"/>
    </source>
</evidence>
<accession>A0A0G1X113</accession>
<evidence type="ECO:0000259" key="2">
    <source>
        <dbReference type="Pfam" id="PF13439"/>
    </source>
</evidence>
<gene>
    <name evidence="3" type="ORF">UY67_C0006G0035</name>
</gene>
<feature type="domain" description="Glycosyltransferase subfamily 4-like N-terminal" evidence="2">
    <location>
        <begin position="15"/>
        <end position="159"/>
    </location>
</feature>
<proteinExistence type="predicted"/>
<comment type="caution">
    <text evidence="3">The sequence shown here is derived from an EMBL/GenBank/DDBJ whole genome shotgun (WGS) entry which is preliminary data.</text>
</comment>
<keyword evidence="3" id="KW-0808">Transferase</keyword>
<sequence length="367" mass="41521">MRKIKILFAIPRFSVGGAEKFLVHHLKFLDTARYDVSLITYFDEKHGSCADESTRIDRCFQASSTWDFGAIRRLFRYVREGNFDVVVTHLFTANLLVRTAAVLARVPVILSYEHNIYPNKRYWQILMDKLLSRWTTRIVVDSDAAKYFTSKQEWIPQSKFQTIIIPPLLDGRLRRTRDSLLVSLGISSDALIAVTVSRLVVDKGHRYLVAATPMVLAKHPDTYFLIGGWGPLQDELEAQVEQFGVGDRVKILGRVDGQEFTSIADIYVDPSVSTDLPIGIMEAMREGKAIVATTVGEIPNFIQNEKTGLTVPPGDPHALALAIDRMLSDEMLRTRCGTAAKKKVEEYSLENYMRTFDELVYGLVQKN</sequence>
<organism evidence="3 4">
    <name type="scientific">Candidatus Kaiserbacteria bacterium GW2011_GWA2_52_12</name>
    <dbReference type="NCBI Taxonomy" id="1618671"/>
    <lineage>
        <taxon>Bacteria</taxon>
        <taxon>Candidatus Kaiseribacteriota</taxon>
    </lineage>
</organism>
<dbReference type="PANTHER" id="PTHR12526:SF630">
    <property type="entry name" value="GLYCOSYLTRANSFERASE"/>
    <property type="match status" value="1"/>
</dbReference>
<dbReference type="AlphaFoldDB" id="A0A0G1X113"/>
<dbReference type="PANTHER" id="PTHR12526">
    <property type="entry name" value="GLYCOSYLTRANSFERASE"/>
    <property type="match status" value="1"/>
</dbReference>
<dbReference type="Gene3D" id="3.40.50.2000">
    <property type="entry name" value="Glycogen Phosphorylase B"/>
    <property type="match status" value="2"/>
</dbReference>
<dbReference type="InterPro" id="IPR001296">
    <property type="entry name" value="Glyco_trans_1"/>
</dbReference>
<evidence type="ECO:0000313" key="4">
    <source>
        <dbReference type="Proteomes" id="UP000034273"/>
    </source>
</evidence>
<dbReference type="InterPro" id="IPR028098">
    <property type="entry name" value="Glyco_trans_4-like_N"/>
</dbReference>
<dbReference type="Pfam" id="PF13439">
    <property type="entry name" value="Glyco_transf_4"/>
    <property type="match status" value="1"/>
</dbReference>
<dbReference type="Proteomes" id="UP000034273">
    <property type="component" value="Unassembled WGS sequence"/>
</dbReference>
<dbReference type="GO" id="GO:0016757">
    <property type="term" value="F:glycosyltransferase activity"/>
    <property type="evidence" value="ECO:0007669"/>
    <property type="project" value="InterPro"/>
</dbReference>
<reference evidence="3 4" key="1">
    <citation type="journal article" date="2015" name="Nature">
        <title>rRNA introns, odd ribosomes, and small enigmatic genomes across a large radiation of phyla.</title>
        <authorList>
            <person name="Brown C.T."/>
            <person name="Hug L.A."/>
            <person name="Thomas B.C."/>
            <person name="Sharon I."/>
            <person name="Castelle C.J."/>
            <person name="Singh A."/>
            <person name="Wilkins M.J."/>
            <person name="Williams K.H."/>
            <person name="Banfield J.F."/>
        </authorList>
    </citation>
    <scope>NUCLEOTIDE SEQUENCE [LARGE SCALE GENOMIC DNA]</scope>
</reference>
<dbReference type="STRING" id="1618671.UY67_C0006G0035"/>
<dbReference type="Pfam" id="PF00534">
    <property type="entry name" value="Glycos_transf_1"/>
    <property type="match status" value="1"/>
</dbReference>